<proteinExistence type="predicted"/>
<dbReference type="InterPro" id="IPR022172">
    <property type="entry name" value="DUF3703"/>
</dbReference>
<evidence type="ECO:0000313" key="2">
    <source>
        <dbReference type="Proteomes" id="UP001500618"/>
    </source>
</evidence>
<comment type="caution">
    <text evidence="1">The sequence shown here is derived from an EMBL/GenBank/DDBJ whole genome shotgun (WGS) entry which is preliminary data.</text>
</comment>
<protein>
    <submittedName>
        <fullName evidence="1">Uncharacterized protein</fullName>
    </submittedName>
</protein>
<dbReference type="EMBL" id="BAAANY010000027">
    <property type="protein sequence ID" value="GAA1703358.1"/>
    <property type="molecule type" value="Genomic_DNA"/>
</dbReference>
<dbReference type="Pfam" id="PF12487">
    <property type="entry name" value="DUF3703"/>
    <property type="match status" value="1"/>
</dbReference>
<gene>
    <name evidence="1" type="ORF">GCM10009765_60870</name>
</gene>
<keyword evidence="2" id="KW-1185">Reference proteome</keyword>
<organism evidence="1 2">
    <name type="scientific">Fodinicola feengrottensis</name>
    <dbReference type="NCBI Taxonomy" id="435914"/>
    <lineage>
        <taxon>Bacteria</taxon>
        <taxon>Bacillati</taxon>
        <taxon>Actinomycetota</taxon>
        <taxon>Actinomycetes</taxon>
        <taxon>Mycobacteriales</taxon>
        <taxon>Fodinicola</taxon>
    </lineage>
</organism>
<accession>A0ABP4UD56</accession>
<sequence>MEYDQEMEAGQARMAVRDWATGYQHFRQAHDLGHPVRGRHLTAHRAALKAARRARHPGRVLYQLVFLGFASITSRDGKPHQ</sequence>
<evidence type="ECO:0000313" key="1">
    <source>
        <dbReference type="EMBL" id="GAA1703358.1"/>
    </source>
</evidence>
<dbReference type="RefSeq" id="WP_163567033.1">
    <property type="nucleotide sequence ID" value="NZ_BAAANY010000027.1"/>
</dbReference>
<name>A0ABP4UD56_9ACTN</name>
<dbReference type="Proteomes" id="UP001500618">
    <property type="component" value="Unassembled WGS sequence"/>
</dbReference>
<reference evidence="2" key="1">
    <citation type="journal article" date="2019" name="Int. J. Syst. Evol. Microbiol.">
        <title>The Global Catalogue of Microorganisms (GCM) 10K type strain sequencing project: providing services to taxonomists for standard genome sequencing and annotation.</title>
        <authorList>
            <consortium name="The Broad Institute Genomics Platform"/>
            <consortium name="The Broad Institute Genome Sequencing Center for Infectious Disease"/>
            <person name="Wu L."/>
            <person name="Ma J."/>
        </authorList>
    </citation>
    <scope>NUCLEOTIDE SEQUENCE [LARGE SCALE GENOMIC DNA]</scope>
    <source>
        <strain evidence="2">JCM 14718</strain>
    </source>
</reference>